<keyword evidence="1" id="KW-0732">Signal</keyword>
<dbReference type="KEGG" id="dmo:Dmoj_GI25870"/>
<evidence type="ECO:0000256" key="1">
    <source>
        <dbReference type="SAM" id="SignalP"/>
    </source>
</evidence>
<dbReference type="EMBL" id="CH936725">
    <property type="protein sequence ID" value="KRG07908.1"/>
    <property type="molecule type" value="Genomic_DNA"/>
</dbReference>
<dbReference type="InParanoid" id="A0A0Q9XRU2"/>
<organism evidence="2 3">
    <name type="scientific">Drosophila mojavensis</name>
    <name type="common">Fruit fly</name>
    <dbReference type="NCBI Taxonomy" id="7230"/>
    <lineage>
        <taxon>Eukaryota</taxon>
        <taxon>Metazoa</taxon>
        <taxon>Ecdysozoa</taxon>
        <taxon>Arthropoda</taxon>
        <taxon>Hexapoda</taxon>
        <taxon>Insecta</taxon>
        <taxon>Pterygota</taxon>
        <taxon>Neoptera</taxon>
        <taxon>Endopterygota</taxon>
        <taxon>Diptera</taxon>
        <taxon>Brachycera</taxon>
        <taxon>Muscomorpha</taxon>
        <taxon>Ephydroidea</taxon>
        <taxon>Drosophilidae</taxon>
        <taxon>Drosophila</taxon>
    </lineage>
</organism>
<evidence type="ECO:0000313" key="3">
    <source>
        <dbReference type="Proteomes" id="UP000009192"/>
    </source>
</evidence>
<feature type="chain" id="PRO_5006388162" evidence="1">
    <location>
        <begin position="27"/>
        <end position="72"/>
    </location>
</feature>
<reference evidence="2 3" key="1">
    <citation type="journal article" date="2007" name="Nature">
        <title>Evolution of genes and genomes on the Drosophila phylogeny.</title>
        <authorList>
            <consortium name="Drosophila 12 Genomes Consortium"/>
            <person name="Clark A.G."/>
            <person name="Eisen M.B."/>
            <person name="Smith D.R."/>
            <person name="Bergman C.M."/>
            <person name="Oliver B."/>
            <person name="Markow T.A."/>
            <person name="Kaufman T.C."/>
            <person name="Kellis M."/>
            <person name="Gelbart W."/>
            <person name="Iyer V.N."/>
            <person name="Pollard D.A."/>
            <person name="Sackton T.B."/>
            <person name="Larracuente A.M."/>
            <person name="Singh N.D."/>
            <person name="Abad J.P."/>
            <person name="Abt D.N."/>
            <person name="Adryan B."/>
            <person name="Aguade M."/>
            <person name="Akashi H."/>
            <person name="Anderson W.W."/>
            <person name="Aquadro C.F."/>
            <person name="Ardell D.H."/>
            <person name="Arguello R."/>
            <person name="Artieri C.G."/>
            <person name="Barbash D.A."/>
            <person name="Barker D."/>
            <person name="Barsanti P."/>
            <person name="Batterham P."/>
            <person name="Batzoglou S."/>
            <person name="Begun D."/>
            <person name="Bhutkar A."/>
            <person name="Blanco E."/>
            <person name="Bosak S.A."/>
            <person name="Bradley R.K."/>
            <person name="Brand A.D."/>
            <person name="Brent M.R."/>
            <person name="Brooks A.N."/>
            <person name="Brown R.H."/>
            <person name="Butlin R.K."/>
            <person name="Caggese C."/>
            <person name="Calvi B.R."/>
            <person name="Bernardo de Carvalho A."/>
            <person name="Caspi A."/>
            <person name="Castrezana S."/>
            <person name="Celniker S.E."/>
            <person name="Chang J.L."/>
            <person name="Chapple C."/>
            <person name="Chatterji S."/>
            <person name="Chinwalla A."/>
            <person name="Civetta A."/>
            <person name="Clifton S.W."/>
            <person name="Comeron J.M."/>
            <person name="Costello J.C."/>
            <person name="Coyne J.A."/>
            <person name="Daub J."/>
            <person name="David R.G."/>
            <person name="Delcher A.L."/>
            <person name="Delehaunty K."/>
            <person name="Do C.B."/>
            <person name="Ebling H."/>
            <person name="Edwards K."/>
            <person name="Eickbush T."/>
            <person name="Evans J.D."/>
            <person name="Filipski A."/>
            <person name="Findeiss S."/>
            <person name="Freyhult E."/>
            <person name="Fulton L."/>
            <person name="Fulton R."/>
            <person name="Garcia A.C."/>
            <person name="Gardiner A."/>
            <person name="Garfield D.A."/>
            <person name="Garvin B.E."/>
            <person name="Gibson G."/>
            <person name="Gilbert D."/>
            <person name="Gnerre S."/>
            <person name="Godfrey J."/>
            <person name="Good R."/>
            <person name="Gotea V."/>
            <person name="Gravely B."/>
            <person name="Greenberg A.J."/>
            <person name="Griffiths-Jones S."/>
            <person name="Gross S."/>
            <person name="Guigo R."/>
            <person name="Gustafson E.A."/>
            <person name="Haerty W."/>
            <person name="Hahn M.W."/>
            <person name="Halligan D.L."/>
            <person name="Halpern A.L."/>
            <person name="Halter G.M."/>
            <person name="Han M.V."/>
            <person name="Heger A."/>
            <person name="Hillier L."/>
            <person name="Hinrichs A.S."/>
            <person name="Holmes I."/>
            <person name="Hoskins R.A."/>
            <person name="Hubisz M.J."/>
            <person name="Hultmark D."/>
            <person name="Huntley M.A."/>
            <person name="Jaffe D.B."/>
            <person name="Jagadeeshan S."/>
            <person name="Jeck W.R."/>
            <person name="Johnson J."/>
            <person name="Jones C.D."/>
            <person name="Jordan W.C."/>
            <person name="Karpen G.H."/>
            <person name="Kataoka E."/>
            <person name="Keightley P.D."/>
            <person name="Kheradpour P."/>
            <person name="Kirkness E.F."/>
            <person name="Koerich L.B."/>
            <person name="Kristiansen K."/>
            <person name="Kudrna D."/>
            <person name="Kulathinal R.J."/>
            <person name="Kumar S."/>
            <person name="Kwok R."/>
            <person name="Lander E."/>
            <person name="Langley C.H."/>
            <person name="Lapoint R."/>
            <person name="Lazzaro B.P."/>
            <person name="Lee S.J."/>
            <person name="Levesque L."/>
            <person name="Li R."/>
            <person name="Lin C.F."/>
            <person name="Lin M.F."/>
            <person name="Lindblad-Toh K."/>
            <person name="Llopart A."/>
            <person name="Long M."/>
            <person name="Low L."/>
            <person name="Lozovsky E."/>
            <person name="Lu J."/>
            <person name="Luo M."/>
            <person name="Machado C.A."/>
            <person name="Makalowski W."/>
            <person name="Marzo M."/>
            <person name="Matsuda M."/>
            <person name="Matzkin L."/>
            <person name="McAllister B."/>
            <person name="McBride C.S."/>
            <person name="McKernan B."/>
            <person name="McKernan K."/>
            <person name="Mendez-Lago M."/>
            <person name="Minx P."/>
            <person name="Mollenhauer M.U."/>
            <person name="Montooth K."/>
            <person name="Mount S.M."/>
            <person name="Mu X."/>
            <person name="Myers E."/>
            <person name="Negre B."/>
            <person name="Newfeld S."/>
            <person name="Nielsen R."/>
            <person name="Noor M.A."/>
            <person name="O'Grady P."/>
            <person name="Pachter L."/>
            <person name="Papaceit M."/>
            <person name="Parisi M.J."/>
            <person name="Parisi M."/>
            <person name="Parts L."/>
            <person name="Pedersen J.S."/>
            <person name="Pesole G."/>
            <person name="Phillippy A.M."/>
            <person name="Ponting C.P."/>
            <person name="Pop M."/>
            <person name="Porcelli D."/>
            <person name="Powell J.R."/>
            <person name="Prohaska S."/>
            <person name="Pruitt K."/>
            <person name="Puig M."/>
            <person name="Quesneville H."/>
            <person name="Ram K.R."/>
            <person name="Rand D."/>
            <person name="Rasmussen M.D."/>
            <person name="Reed L.K."/>
            <person name="Reenan R."/>
            <person name="Reily A."/>
            <person name="Remington K.A."/>
            <person name="Rieger T.T."/>
            <person name="Ritchie M.G."/>
            <person name="Robin C."/>
            <person name="Rogers Y.H."/>
            <person name="Rohde C."/>
            <person name="Rozas J."/>
            <person name="Rubenfield M.J."/>
            <person name="Ruiz A."/>
            <person name="Russo S."/>
            <person name="Salzberg S.L."/>
            <person name="Sanchez-Gracia A."/>
            <person name="Saranga D.J."/>
            <person name="Sato H."/>
            <person name="Schaeffer S.W."/>
            <person name="Schatz M.C."/>
            <person name="Schlenke T."/>
            <person name="Schwartz R."/>
            <person name="Segarra C."/>
            <person name="Singh R.S."/>
            <person name="Sirot L."/>
            <person name="Sirota M."/>
            <person name="Sisneros N.B."/>
            <person name="Smith C.D."/>
            <person name="Smith T.F."/>
            <person name="Spieth J."/>
            <person name="Stage D.E."/>
            <person name="Stark A."/>
            <person name="Stephan W."/>
            <person name="Strausberg R.L."/>
            <person name="Strempel S."/>
            <person name="Sturgill D."/>
            <person name="Sutton G."/>
            <person name="Sutton G.G."/>
            <person name="Tao W."/>
            <person name="Teichmann S."/>
            <person name="Tobari Y.N."/>
            <person name="Tomimura Y."/>
            <person name="Tsolas J.M."/>
            <person name="Valente V.L."/>
            <person name="Venter E."/>
            <person name="Venter J.C."/>
            <person name="Vicario S."/>
            <person name="Vieira F.G."/>
            <person name="Vilella A.J."/>
            <person name="Villasante A."/>
            <person name="Walenz B."/>
            <person name="Wang J."/>
            <person name="Wasserman M."/>
            <person name="Watts T."/>
            <person name="Wilson D."/>
            <person name="Wilson R.K."/>
            <person name="Wing R.A."/>
            <person name="Wolfner M.F."/>
            <person name="Wong A."/>
            <person name="Wong G.K."/>
            <person name="Wu C.I."/>
            <person name="Wu G."/>
            <person name="Yamamoto D."/>
            <person name="Yang H.P."/>
            <person name="Yang S.P."/>
            <person name="Yorke J.A."/>
            <person name="Yoshida K."/>
            <person name="Zdobnov E."/>
            <person name="Zhang P."/>
            <person name="Zhang Y."/>
            <person name="Zimin A.V."/>
            <person name="Baldwin J."/>
            <person name="Abdouelleil A."/>
            <person name="Abdulkadir J."/>
            <person name="Abebe A."/>
            <person name="Abera B."/>
            <person name="Abreu J."/>
            <person name="Acer S.C."/>
            <person name="Aftuck L."/>
            <person name="Alexander A."/>
            <person name="An P."/>
            <person name="Anderson E."/>
            <person name="Anderson S."/>
            <person name="Arachi H."/>
            <person name="Azer M."/>
            <person name="Bachantsang P."/>
            <person name="Barry A."/>
            <person name="Bayul T."/>
            <person name="Berlin A."/>
            <person name="Bessette D."/>
            <person name="Bloom T."/>
            <person name="Blye J."/>
            <person name="Boguslavskiy L."/>
            <person name="Bonnet C."/>
            <person name="Boukhgalter B."/>
            <person name="Bourzgui I."/>
            <person name="Brown A."/>
            <person name="Cahill P."/>
            <person name="Channer S."/>
            <person name="Cheshatsang Y."/>
            <person name="Chuda L."/>
            <person name="Citroen M."/>
            <person name="Collymore A."/>
            <person name="Cooke P."/>
            <person name="Costello M."/>
            <person name="D'Aco K."/>
            <person name="Daza R."/>
            <person name="De Haan G."/>
            <person name="DeGray S."/>
            <person name="DeMaso C."/>
            <person name="Dhargay N."/>
            <person name="Dooley K."/>
            <person name="Dooley E."/>
            <person name="Doricent M."/>
            <person name="Dorje P."/>
            <person name="Dorjee K."/>
            <person name="Dupes A."/>
            <person name="Elong R."/>
            <person name="Falk J."/>
            <person name="Farina A."/>
            <person name="Faro S."/>
            <person name="Ferguson D."/>
            <person name="Fisher S."/>
            <person name="Foley C.D."/>
            <person name="Franke A."/>
            <person name="Friedrich D."/>
            <person name="Gadbois L."/>
            <person name="Gearin G."/>
            <person name="Gearin C.R."/>
            <person name="Giannoukos G."/>
            <person name="Goode T."/>
            <person name="Graham J."/>
            <person name="Grandbois E."/>
            <person name="Grewal S."/>
            <person name="Gyaltsen K."/>
            <person name="Hafez N."/>
            <person name="Hagos B."/>
            <person name="Hall J."/>
            <person name="Henson C."/>
            <person name="Hollinger A."/>
            <person name="Honan T."/>
            <person name="Huard M.D."/>
            <person name="Hughes L."/>
            <person name="Hurhula B."/>
            <person name="Husby M.E."/>
            <person name="Kamat A."/>
            <person name="Kanga B."/>
            <person name="Kashin S."/>
            <person name="Khazanovich D."/>
            <person name="Kisner P."/>
            <person name="Lance K."/>
            <person name="Lara M."/>
            <person name="Lee W."/>
            <person name="Lennon N."/>
            <person name="Letendre F."/>
            <person name="LeVine R."/>
            <person name="Lipovsky A."/>
            <person name="Liu X."/>
            <person name="Liu J."/>
            <person name="Liu S."/>
            <person name="Lokyitsang T."/>
            <person name="Lokyitsang Y."/>
            <person name="Lubonja R."/>
            <person name="Lui A."/>
            <person name="MacDonald P."/>
            <person name="Magnisalis V."/>
            <person name="Maru K."/>
            <person name="Matthews C."/>
            <person name="McCusker W."/>
            <person name="McDonough S."/>
            <person name="Mehta T."/>
            <person name="Meldrim J."/>
            <person name="Meneus L."/>
            <person name="Mihai O."/>
            <person name="Mihalev A."/>
            <person name="Mihova T."/>
            <person name="Mittelman R."/>
            <person name="Mlenga V."/>
            <person name="Montmayeur A."/>
            <person name="Mulrain L."/>
            <person name="Navidi A."/>
            <person name="Naylor J."/>
            <person name="Negash T."/>
            <person name="Nguyen T."/>
            <person name="Nguyen N."/>
            <person name="Nicol R."/>
            <person name="Norbu C."/>
            <person name="Norbu N."/>
            <person name="Novod N."/>
            <person name="O'Neill B."/>
            <person name="Osman S."/>
            <person name="Markiewicz E."/>
            <person name="Oyono O.L."/>
            <person name="Patti C."/>
            <person name="Phunkhang P."/>
            <person name="Pierre F."/>
            <person name="Priest M."/>
            <person name="Raghuraman S."/>
            <person name="Rege F."/>
            <person name="Reyes R."/>
            <person name="Rise C."/>
            <person name="Rogov P."/>
            <person name="Ross K."/>
            <person name="Ryan E."/>
            <person name="Settipalli S."/>
            <person name="Shea T."/>
            <person name="Sherpa N."/>
            <person name="Shi L."/>
            <person name="Shih D."/>
            <person name="Sparrow T."/>
            <person name="Spaulding J."/>
            <person name="Stalker J."/>
            <person name="Stange-Thomann N."/>
            <person name="Stavropoulos S."/>
            <person name="Stone C."/>
            <person name="Strader C."/>
            <person name="Tesfaye S."/>
            <person name="Thomson T."/>
            <person name="Thoulutsang Y."/>
            <person name="Thoulutsang D."/>
            <person name="Topham K."/>
            <person name="Topping I."/>
            <person name="Tsamla T."/>
            <person name="Vassiliev H."/>
            <person name="Vo A."/>
            <person name="Wangchuk T."/>
            <person name="Wangdi T."/>
            <person name="Weiand M."/>
            <person name="Wilkinson J."/>
            <person name="Wilson A."/>
            <person name="Yadav S."/>
            <person name="Young G."/>
            <person name="Yu Q."/>
            <person name="Zembek L."/>
            <person name="Zhong D."/>
            <person name="Zimmer A."/>
            <person name="Zwirko Z."/>
            <person name="Jaffe D.B."/>
            <person name="Alvarez P."/>
            <person name="Brockman W."/>
            <person name="Butler J."/>
            <person name="Chin C."/>
            <person name="Gnerre S."/>
            <person name="Grabherr M."/>
            <person name="Kleber M."/>
            <person name="Mauceli E."/>
            <person name="MacCallum I."/>
        </authorList>
    </citation>
    <scope>NUCLEOTIDE SEQUENCE [LARGE SCALE GENOMIC DNA]</scope>
    <source>
        <strain evidence="3">Tucson 15081-1352.22</strain>
    </source>
</reference>
<name>A0A0Q9XRU2_DROMO</name>
<proteinExistence type="predicted"/>
<sequence length="72" mass="7602">MRLSGAVPVIACAVLALLTMADPVKSKGQYTIVGPGTIHSHRDYNVAVAVHNTKEPVTLKIGITGPSYNETQ</sequence>
<dbReference type="Gene3D" id="2.60.40.2950">
    <property type="match status" value="1"/>
</dbReference>
<gene>
    <name evidence="2" type="primary">Dmoj\GI25870</name>
    <name evidence="2" type="ORF">Dmoj_GI25870</name>
</gene>
<protein>
    <submittedName>
        <fullName evidence="2">Uncharacterized protein</fullName>
    </submittedName>
</protein>
<dbReference type="AlphaFoldDB" id="A0A0Q9XRU2"/>
<accession>A0A0Q9XRU2</accession>
<feature type="non-terminal residue" evidence="2">
    <location>
        <position position="72"/>
    </location>
</feature>
<dbReference type="OrthoDB" id="9998011at2759"/>
<feature type="signal peptide" evidence="1">
    <location>
        <begin position="1"/>
        <end position="26"/>
    </location>
</feature>
<dbReference type="Proteomes" id="UP000009192">
    <property type="component" value="Unassembled WGS sequence"/>
</dbReference>
<keyword evidence="3" id="KW-1185">Reference proteome</keyword>
<evidence type="ECO:0000313" key="2">
    <source>
        <dbReference type="EMBL" id="KRG07908.1"/>
    </source>
</evidence>